<dbReference type="OrthoDB" id="4821093at2759"/>
<feature type="compositionally biased region" description="Polar residues" evidence="1">
    <location>
        <begin position="227"/>
        <end position="240"/>
    </location>
</feature>
<reference evidence="2" key="1">
    <citation type="submission" date="2020-03" db="EMBL/GenBank/DDBJ databases">
        <authorList>
            <person name="He L."/>
        </authorList>
    </citation>
    <scope>NUCLEOTIDE SEQUENCE</scope>
    <source>
        <strain evidence="2">CkLH20</strain>
    </source>
</reference>
<evidence type="ECO:0000313" key="3">
    <source>
        <dbReference type="Proteomes" id="UP000781932"/>
    </source>
</evidence>
<feature type="compositionally biased region" description="Polar residues" evidence="1">
    <location>
        <begin position="140"/>
        <end position="153"/>
    </location>
</feature>
<dbReference type="Proteomes" id="UP000781932">
    <property type="component" value="Unassembled WGS sequence"/>
</dbReference>
<dbReference type="RefSeq" id="XP_038749434.1">
    <property type="nucleotide sequence ID" value="XM_038885503.1"/>
</dbReference>
<gene>
    <name evidence="2" type="ORF">CkaCkLH20_02784</name>
</gene>
<reference evidence="2" key="2">
    <citation type="submission" date="2020-11" db="EMBL/GenBank/DDBJ databases">
        <title>Whole genome sequencing of Colletotrichum sp.</title>
        <authorList>
            <person name="Li H."/>
        </authorList>
    </citation>
    <scope>NUCLEOTIDE SEQUENCE</scope>
    <source>
        <strain evidence="2">CkLH20</strain>
    </source>
</reference>
<name>A0A9P6LNJ5_9PEZI</name>
<feature type="compositionally biased region" description="Basic and acidic residues" evidence="1">
    <location>
        <begin position="209"/>
        <end position="222"/>
    </location>
</feature>
<feature type="compositionally biased region" description="Basic and acidic residues" evidence="1">
    <location>
        <begin position="180"/>
        <end position="192"/>
    </location>
</feature>
<organism evidence="2 3">
    <name type="scientific">Colletotrichum karsti</name>
    <dbReference type="NCBI Taxonomy" id="1095194"/>
    <lineage>
        <taxon>Eukaryota</taxon>
        <taxon>Fungi</taxon>
        <taxon>Dikarya</taxon>
        <taxon>Ascomycota</taxon>
        <taxon>Pezizomycotina</taxon>
        <taxon>Sordariomycetes</taxon>
        <taxon>Hypocreomycetidae</taxon>
        <taxon>Glomerellales</taxon>
        <taxon>Glomerellaceae</taxon>
        <taxon>Colletotrichum</taxon>
        <taxon>Colletotrichum boninense species complex</taxon>
    </lineage>
</organism>
<sequence>MVTTCPTTGQTSGEQVVPWTLPNHGSIPEPSAPGKASELTAPLMFYDLYNQLWNLRQKQQDVNEEMNGKEKQSLASQAKFDAEIQRLTQQLSNDTRLLGLRIQQLEQSAEQRIKVLQDRIDMYTQTALSFGANMSDVKVSESQRQNEMASSLTMAPKLVNSRHERHANIEGNQSMGKRQRGNELSKAPESEHSPPGPFKRQRKATSKAAKLDEPNRSREPLKRQKQPAKSGQPSPTNARQKTVKSRFAEYRRLQKAAEEHYQRSGSKNYATTRSTLYSFIDSISDKDISTTLQQALIREMPDSFREGRSHRAGRNVVAFAKFAWEDVRRIADSIAPNGEGN</sequence>
<protein>
    <submittedName>
        <fullName evidence="2">Uncharacterized protein</fullName>
    </submittedName>
</protein>
<proteinExistence type="predicted"/>
<dbReference type="EMBL" id="JAATWM020000006">
    <property type="protein sequence ID" value="KAF9879973.1"/>
    <property type="molecule type" value="Genomic_DNA"/>
</dbReference>
<dbReference type="GeneID" id="62158577"/>
<dbReference type="AlphaFoldDB" id="A0A9P6LNJ5"/>
<keyword evidence="3" id="KW-1185">Reference proteome</keyword>
<evidence type="ECO:0000256" key="1">
    <source>
        <dbReference type="SAM" id="MobiDB-lite"/>
    </source>
</evidence>
<evidence type="ECO:0000313" key="2">
    <source>
        <dbReference type="EMBL" id="KAF9879973.1"/>
    </source>
</evidence>
<accession>A0A9P6LNJ5</accession>
<comment type="caution">
    <text evidence="2">The sequence shown here is derived from an EMBL/GenBank/DDBJ whole genome shotgun (WGS) entry which is preliminary data.</text>
</comment>
<feature type="region of interest" description="Disordered" evidence="1">
    <location>
        <begin position="139"/>
        <end position="245"/>
    </location>
</feature>